<dbReference type="Gene3D" id="3.90.1150.10">
    <property type="entry name" value="Aspartate Aminotransferase, domain 1"/>
    <property type="match status" value="1"/>
</dbReference>
<dbReference type="EMBL" id="VIWX01000001">
    <property type="protein sequence ID" value="TWG08865.1"/>
    <property type="molecule type" value="Genomic_DNA"/>
</dbReference>
<sequence>MRKAFDAVFDVPDGYLNTASIGIPPTETVREVSEAVGRWGSGLDRPGDFDSHVATAREAFAHLIGVPADRIAIGASASQVVGLVAASLPDGARVLVATDDFTSVLFPFAAQSGRGITVTEVDLDEIGERAAEFDLVAVSAVQSKDGRIVDFEALELARQEHGTRVLLDVTQAAGWMPLRLDWADWVAGAGYKWLMAPRGSAWLAVHPDAPRPVPHSANWYAAEDPWEATYGLPLRLAEGARRLDISPVWLAQVGAAASMEWLARLNLAEVAAHCSGLADGFRAELGMPAAGSAIVSVTSPDAVEKLTAAGVACASRGGRARVSFHLYNTADDVERAVRALL</sequence>
<comment type="caution">
    <text evidence="2">The sequence shown here is derived from an EMBL/GenBank/DDBJ whole genome shotgun (WGS) entry which is preliminary data.</text>
</comment>
<evidence type="ECO:0000313" key="3">
    <source>
        <dbReference type="Proteomes" id="UP000316184"/>
    </source>
</evidence>
<feature type="domain" description="Aminotransferase class V" evidence="1">
    <location>
        <begin position="47"/>
        <end position="279"/>
    </location>
</feature>
<dbReference type="InterPro" id="IPR000192">
    <property type="entry name" value="Aminotrans_V_dom"/>
</dbReference>
<dbReference type="Pfam" id="PF00266">
    <property type="entry name" value="Aminotran_5"/>
    <property type="match status" value="1"/>
</dbReference>
<evidence type="ECO:0000313" key="2">
    <source>
        <dbReference type="EMBL" id="TWG08865.1"/>
    </source>
</evidence>
<name>A0A561VB53_9PSEU</name>
<dbReference type="PANTHER" id="PTHR43586:SF21">
    <property type="entry name" value="PYRIDOXAL PHOSPHATE (PLP)-DEPENDENT ASPARTATE AMINOTRANSFERASE SUPERFAMILY"/>
    <property type="match status" value="1"/>
</dbReference>
<organism evidence="2 3">
    <name type="scientific">Saccharopolyspora dendranthemae</name>
    <dbReference type="NCBI Taxonomy" id="1181886"/>
    <lineage>
        <taxon>Bacteria</taxon>
        <taxon>Bacillati</taxon>
        <taxon>Actinomycetota</taxon>
        <taxon>Actinomycetes</taxon>
        <taxon>Pseudonocardiales</taxon>
        <taxon>Pseudonocardiaceae</taxon>
        <taxon>Saccharopolyspora</taxon>
    </lineage>
</organism>
<dbReference type="Gene3D" id="3.40.640.10">
    <property type="entry name" value="Type I PLP-dependent aspartate aminotransferase-like (Major domain)"/>
    <property type="match status" value="1"/>
</dbReference>
<dbReference type="Proteomes" id="UP000316184">
    <property type="component" value="Unassembled WGS sequence"/>
</dbReference>
<accession>A0A561VB53</accession>
<dbReference type="OrthoDB" id="250246at2"/>
<dbReference type="GO" id="GO:0016829">
    <property type="term" value="F:lyase activity"/>
    <property type="evidence" value="ECO:0007669"/>
    <property type="project" value="UniProtKB-KW"/>
</dbReference>
<gene>
    <name evidence="2" type="ORF">FHU35_111492</name>
</gene>
<dbReference type="AlphaFoldDB" id="A0A561VB53"/>
<dbReference type="InterPro" id="IPR015422">
    <property type="entry name" value="PyrdxlP-dep_Trfase_small"/>
</dbReference>
<reference evidence="2 3" key="1">
    <citation type="submission" date="2019-06" db="EMBL/GenBank/DDBJ databases">
        <title>Sequencing the genomes of 1000 actinobacteria strains.</title>
        <authorList>
            <person name="Klenk H.-P."/>
        </authorList>
    </citation>
    <scope>NUCLEOTIDE SEQUENCE [LARGE SCALE GENOMIC DNA]</scope>
    <source>
        <strain evidence="2 3">DSM 46699</strain>
    </source>
</reference>
<dbReference type="PANTHER" id="PTHR43586">
    <property type="entry name" value="CYSTEINE DESULFURASE"/>
    <property type="match status" value="1"/>
</dbReference>
<evidence type="ECO:0000259" key="1">
    <source>
        <dbReference type="Pfam" id="PF00266"/>
    </source>
</evidence>
<dbReference type="InterPro" id="IPR015421">
    <property type="entry name" value="PyrdxlP-dep_Trfase_major"/>
</dbReference>
<protein>
    <submittedName>
        <fullName evidence="2">Selenocysteine lyase/cysteine desulfurase</fullName>
    </submittedName>
</protein>
<dbReference type="SUPFAM" id="SSF53383">
    <property type="entry name" value="PLP-dependent transferases"/>
    <property type="match status" value="1"/>
</dbReference>
<dbReference type="RefSeq" id="WP_145737575.1">
    <property type="nucleotide sequence ID" value="NZ_VIWX01000001.1"/>
</dbReference>
<keyword evidence="3" id="KW-1185">Reference proteome</keyword>
<dbReference type="InterPro" id="IPR015424">
    <property type="entry name" value="PyrdxlP-dep_Trfase"/>
</dbReference>
<proteinExistence type="predicted"/>
<keyword evidence="2" id="KW-0456">Lyase</keyword>